<feature type="transmembrane region" description="Helical" evidence="6">
    <location>
        <begin position="20"/>
        <end position="38"/>
    </location>
</feature>
<evidence type="ECO:0000313" key="7">
    <source>
        <dbReference type="EMBL" id="MCC3143872.1"/>
    </source>
</evidence>
<keyword evidence="5 6" id="KW-0472">Membrane</keyword>
<dbReference type="CDD" id="cd06580">
    <property type="entry name" value="TM_PBP1_transp_TpRbsC_like"/>
    <property type="match status" value="1"/>
</dbReference>
<accession>A0AAW4WYD8</accession>
<feature type="transmembrane region" description="Helical" evidence="6">
    <location>
        <begin position="58"/>
        <end position="82"/>
    </location>
</feature>
<evidence type="ECO:0000256" key="5">
    <source>
        <dbReference type="ARBA" id="ARBA00023136"/>
    </source>
</evidence>
<dbReference type="GO" id="GO:0005886">
    <property type="term" value="C:plasma membrane"/>
    <property type="evidence" value="ECO:0007669"/>
    <property type="project" value="UniProtKB-SubCell"/>
</dbReference>
<comment type="caution">
    <text evidence="7">The sequence shown here is derived from an EMBL/GenBank/DDBJ whole genome shotgun (WGS) entry which is preliminary data.</text>
</comment>
<evidence type="ECO:0000313" key="8">
    <source>
        <dbReference type="Proteomes" id="UP001199296"/>
    </source>
</evidence>
<evidence type="ECO:0000256" key="6">
    <source>
        <dbReference type="SAM" id="Phobius"/>
    </source>
</evidence>
<feature type="transmembrane region" description="Helical" evidence="6">
    <location>
        <begin position="299"/>
        <end position="321"/>
    </location>
</feature>
<evidence type="ECO:0000256" key="4">
    <source>
        <dbReference type="ARBA" id="ARBA00022989"/>
    </source>
</evidence>
<dbReference type="AlphaFoldDB" id="A0AAW4WYD8"/>
<dbReference type="Pfam" id="PF02653">
    <property type="entry name" value="BPD_transp_2"/>
    <property type="match status" value="1"/>
</dbReference>
<sequence length="373" mass="39876">MKLLNNFVDKVKSILTNLALSLLSITIALIFGVFFILLTEQSPITAYSALYEGAFGDFRAILNTLWRSTPLILTGLAVALPFRAGLFNIGAEGQLLMGGFTAGVVGFYFTNLPAFIHLPFAILAGMIVGGIWGGLPGFLKAKMDVHEVISTIMLNNIAIALTINYGINYFRDTGRQATPRILQSAALLRFNDMADHFIFGKIPFIEIFEQPGIRLHINFIFAIITAIILWFLLFKTTLGYEMRAVGHNPDGAEYGGINASKGVILAMFISGAVAGLAGVGEALGTHLSFMAGMDAGHGFTGIAVALIGLTHPIGVIFGGLLFGALAQGGLEMQFAGVPSDIVMIIQALVIFFVASLQVLKVYLAKRKAKGGVE</sequence>
<gene>
    <name evidence="7" type="ORF">LJ207_00835</name>
</gene>
<feature type="transmembrane region" description="Helical" evidence="6">
    <location>
        <begin position="115"/>
        <end position="135"/>
    </location>
</feature>
<dbReference type="PANTHER" id="PTHR47089:SF1">
    <property type="entry name" value="GUANOSINE ABC TRANSPORTER PERMEASE PROTEIN NUPP"/>
    <property type="match status" value="1"/>
</dbReference>
<keyword evidence="3 6" id="KW-0812">Transmembrane</keyword>
<feature type="transmembrane region" description="Helical" evidence="6">
    <location>
        <begin position="215"/>
        <end position="233"/>
    </location>
</feature>
<dbReference type="RefSeq" id="WP_229343169.1">
    <property type="nucleotide sequence ID" value="NZ_JAJFAT010000001.1"/>
</dbReference>
<dbReference type="PANTHER" id="PTHR47089">
    <property type="entry name" value="ABC TRANSPORTER, PERMEASE PROTEIN"/>
    <property type="match status" value="1"/>
</dbReference>
<proteinExistence type="predicted"/>
<dbReference type="GO" id="GO:0022857">
    <property type="term" value="F:transmembrane transporter activity"/>
    <property type="evidence" value="ECO:0007669"/>
    <property type="project" value="InterPro"/>
</dbReference>
<protein>
    <submittedName>
        <fullName evidence="7">ABC transporter permease</fullName>
    </submittedName>
</protein>
<keyword evidence="2" id="KW-1003">Cell membrane</keyword>
<evidence type="ECO:0000256" key="1">
    <source>
        <dbReference type="ARBA" id="ARBA00004651"/>
    </source>
</evidence>
<evidence type="ECO:0000256" key="3">
    <source>
        <dbReference type="ARBA" id="ARBA00022692"/>
    </source>
</evidence>
<dbReference type="InterPro" id="IPR001851">
    <property type="entry name" value="ABC_transp_permease"/>
</dbReference>
<keyword evidence="4 6" id="KW-1133">Transmembrane helix</keyword>
<reference evidence="7 8" key="1">
    <citation type="submission" date="2021-10" db="EMBL/GenBank/DDBJ databases">
        <authorList>
            <person name="Grouzdev D.S."/>
            <person name="Pantiukh K.S."/>
            <person name="Krutkina M.S."/>
        </authorList>
    </citation>
    <scope>NUCLEOTIDE SEQUENCE [LARGE SCALE GENOMIC DNA]</scope>
    <source>
        <strain evidence="7 8">Z-7514</strain>
    </source>
</reference>
<comment type="subcellular location">
    <subcellularLocation>
        <location evidence="1">Cell membrane</location>
        <topology evidence="1">Multi-pass membrane protein</topology>
    </subcellularLocation>
</comment>
<dbReference type="EMBL" id="JAJFAT010000001">
    <property type="protein sequence ID" value="MCC3143872.1"/>
    <property type="molecule type" value="Genomic_DNA"/>
</dbReference>
<name>A0AAW4WYD8_9FIRM</name>
<feature type="transmembrane region" description="Helical" evidence="6">
    <location>
        <begin position="341"/>
        <end position="363"/>
    </location>
</feature>
<dbReference type="Proteomes" id="UP001199296">
    <property type="component" value="Unassembled WGS sequence"/>
</dbReference>
<feature type="transmembrane region" description="Helical" evidence="6">
    <location>
        <begin position="89"/>
        <end position="109"/>
    </location>
</feature>
<evidence type="ECO:0000256" key="2">
    <source>
        <dbReference type="ARBA" id="ARBA00022475"/>
    </source>
</evidence>
<feature type="transmembrane region" description="Helical" evidence="6">
    <location>
        <begin position="263"/>
        <end position="287"/>
    </location>
</feature>
<keyword evidence="8" id="KW-1185">Reference proteome</keyword>
<organism evidence="7 8">
    <name type="scientific">Halanaerobium polyolivorans</name>
    <dbReference type="NCBI Taxonomy" id="2886943"/>
    <lineage>
        <taxon>Bacteria</taxon>
        <taxon>Bacillati</taxon>
        <taxon>Bacillota</taxon>
        <taxon>Clostridia</taxon>
        <taxon>Halanaerobiales</taxon>
        <taxon>Halanaerobiaceae</taxon>
        <taxon>Halanaerobium</taxon>
    </lineage>
</organism>